<dbReference type="AlphaFoldDB" id="A0A9W6VER7"/>
<evidence type="ECO:0000256" key="4">
    <source>
        <dbReference type="ARBA" id="ARBA00023186"/>
    </source>
</evidence>
<keyword evidence="3" id="KW-0963">Cytoplasm</keyword>
<evidence type="ECO:0000313" key="6">
    <source>
        <dbReference type="Proteomes" id="UP001165136"/>
    </source>
</evidence>
<keyword evidence="4" id="KW-0143">Chaperone</keyword>
<comment type="caution">
    <text evidence="5">The sequence shown here is derived from an EMBL/GenBank/DDBJ whole genome shotgun (WGS) entry which is preliminary data.</text>
</comment>
<gene>
    <name evidence="5" type="ORF">Atai01_53870</name>
</gene>
<evidence type="ECO:0000256" key="2">
    <source>
        <dbReference type="ARBA" id="ARBA00006411"/>
    </source>
</evidence>
<evidence type="ECO:0000256" key="1">
    <source>
        <dbReference type="ARBA" id="ARBA00004496"/>
    </source>
</evidence>
<dbReference type="EMBL" id="BSTI01000013">
    <property type="protein sequence ID" value="GLY68768.1"/>
    <property type="molecule type" value="Genomic_DNA"/>
</dbReference>
<reference evidence="5" key="1">
    <citation type="submission" date="2023-03" db="EMBL/GenBank/DDBJ databases">
        <title>Amycolatopsis taiwanensis NBRC 103393.</title>
        <authorList>
            <person name="Ichikawa N."/>
            <person name="Sato H."/>
            <person name="Tonouchi N."/>
        </authorList>
    </citation>
    <scope>NUCLEOTIDE SEQUENCE</scope>
    <source>
        <strain evidence="5">NBRC 103393</strain>
    </source>
</reference>
<organism evidence="5 6">
    <name type="scientific">Amycolatopsis taiwanensis</name>
    <dbReference type="NCBI Taxonomy" id="342230"/>
    <lineage>
        <taxon>Bacteria</taxon>
        <taxon>Bacillati</taxon>
        <taxon>Actinomycetota</taxon>
        <taxon>Actinomycetes</taxon>
        <taxon>Pseudonocardiales</taxon>
        <taxon>Pseudonocardiaceae</taxon>
        <taxon>Amycolatopsis</taxon>
    </lineage>
</organism>
<dbReference type="Proteomes" id="UP001165136">
    <property type="component" value="Unassembled WGS sequence"/>
</dbReference>
<evidence type="ECO:0000313" key="5">
    <source>
        <dbReference type="EMBL" id="GLY68768.1"/>
    </source>
</evidence>
<proteinExistence type="inferred from homology"/>
<dbReference type="Pfam" id="PF14011">
    <property type="entry name" value="ESX-1_EspG"/>
    <property type="match status" value="1"/>
</dbReference>
<protein>
    <submittedName>
        <fullName evidence="5">ESX secretion-associated protein EspG</fullName>
    </submittedName>
</protein>
<keyword evidence="6" id="KW-1185">Reference proteome</keyword>
<comment type="subcellular location">
    <subcellularLocation>
        <location evidence="1">Cytoplasm</location>
    </subcellularLocation>
</comment>
<sequence>MRAALVADLDELDILIADLGLDRPIHPYEIPYYGDSEDERSQQRERVHDRFRREGMLSRTGRLYAEIEDLVHLWAKPDVLLTHIATTIEDGSRFLYRGGWRDRLGVLSHQDGVTVALEELRPAQVIDKMVAALPEWEPIYGTPATFVQPGPREPGLQPARNGDEFFAWPGAAPPAGSGGNGDRFFDAPFLRYGLITCSTREPDTRTRRGRDVDLGSMTWFDTTEGRFFVTAEDLPDGAVRHTITPADRSRIAEWLRDRIDRERDFN</sequence>
<dbReference type="RefSeq" id="WP_285488594.1">
    <property type="nucleotide sequence ID" value="NZ_BSTI01000013.1"/>
</dbReference>
<evidence type="ECO:0000256" key="3">
    <source>
        <dbReference type="ARBA" id="ARBA00022490"/>
    </source>
</evidence>
<name>A0A9W6VER7_9PSEU</name>
<accession>A0A9W6VER7</accession>
<comment type="similarity">
    <text evidence="2">Belongs to the EspG family.</text>
</comment>
<dbReference type="InterPro" id="IPR025734">
    <property type="entry name" value="EspG"/>
</dbReference>